<comment type="caution">
    <text evidence="2">The sequence shown here is derived from an EMBL/GenBank/DDBJ whole genome shotgun (WGS) entry which is preliminary data.</text>
</comment>
<dbReference type="Proteomes" id="UP000663838">
    <property type="component" value="Unassembled WGS sequence"/>
</dbReference>
<feature type="transmembrane region" description="Helical" evidence="1">
    <location>
        <begin position="205"/>
        <end position="222"/>
    </location>
</feature>
<evidence type="ECO:0000313" key="3">
    <source>
        <dbReference type="EMBL" id="CAF4504873.1"/>
    </source>
</evidence>
<dbReference type="EMBL" id="CAJOBS010001275">
    <property type="protein sequence ID" value="CAF4711895.1"/>
    <property type="molecule type" value="Genomic_DNA"/>
</dbReference>
<feature type="transmembrane region" description="Helical" evidence="1">
    <location>
        <begin position="180"/>
        <end position="199"/>
    </location>
</feature>
<keyword evidence="1" id="KW-1133">Transmembrane helix</keyword>
<feature type="transmembrane region" description="Helical" evidence="1">
    <location>
        <begin position="154"/>
        <end position="173"/>
    </location>
</feature>
<evidence type="ECO:0000313" key="6">
    <source>
        <dbReference type="Proteomes" id="UP000663873"/>
    </source>
</evidence>
<dbReference type="EMBL" id="CAJOBP010006983">
    <property type="protein sequence ID" value="CAF4504873.1"/>
    <property type="molecule type" value="Genomic_DNA"/>
</dbReference>
<reference evidence="2" key="1">
    <citation type="submission" date="2021-02" db="EMBL/GenBank/DDBJ databases">
        <authorList>
            <person name="Nowell W R."/>
        </authorList>
    </citation>
    <scope>NUCLEOTIDE SEQUENCE</scope>
</reference>
<dbReference type="EMBL" id="CAJOBO010001157">
    <property type="protein sequence ID" value="CAF4345488.1"/>
    <property type="molecule type" value="Genomic_DNA"/>
</dbReference>
<dbReference type="Proteomes" id="UP000663873">
    <property type="component" value="Unassembled WGS sequence"/>
</dbReference>
<sequence>MSGYSDAAFTNTSNTLDVNQIRNEKMKNKIFEKMQPKPLGYLFDKNYRTILLLFFTLVIIDYKIFSNFYPMMVNIHSKHDYFKKQLQIEAENLNRFKQDLLRTQNDTLNHKKNNQTCVQCWFLDLMLNYNYIFNYVLEKNRHIKKSYNDTLYPLQHLLILMSFFNTILIMIIFKEPIEIFFISNLFTITCLCLYGEFFIEDKPNVYYTLIIGVGLALFYFYIRIKIILTLFNIIVYQRMKNISTI</sequence>
<evidence type="ECO:0000313" key="4">
    <source>
        <dbReference type="EMBL" id="CAF4711895.1"/>
    </source>
</evidence>
<evidence type="ECO:0000313" key="5">
    <source>
        <dbReference type="Proteomes" id="UP000663851"/>
    </source>
</evidence>
<keyword evidence="6" id="KW-1185">Reference proteome</keyword>
<accession>A0A820KPW2</accession>
<keyword evidence="1" id="KW-0812">Transmembrane</keyword>
<gene>
    <name evidence="2" type="ORF">HFQ381_LOCUS16387</name>
    <name evidence="4" type="ORF">TOA249_LOCUS17711</name>
    <name evidence="3" type="ORF">UJA718_LOCUS26585</name>
</gene>
<protein>
    <submittedName>
        <fullName evidence="2">Uncharacterized protein</fullName>
    </submittedName>
</protein>
<dbReference type="Proteomes" id="UP000663851">
    <property type="component" value="Unassembled WGS sequence"/>
</dbReference>
<evidence type="ECO:0000313" key="2">
    <source>
        <dbReference type="EMBL" id="CAF4345488.1"/>
    </source>
</evidence>
<name>A0A820KPW2_9BILA</name>
<dbReference type="AlphaFoldDB" id="A0A820KPW2"/>
<evidence type="ECO:0000256" key="1">
    <source>
        <dbReference type="SAM" id="Phobius"/>
    </source>
</evidence>
<organism evidence="2 5">
    <name type="scientific">Rotaria socialis</name>
    <dbReference type="NCBI Taxonomy" id="392032"/>
    <lineage>
        <taxon>Eukaryota</taxon>
        <taxon>Metazoa</taxon>
        <taxon>Spiralia</taxon>
        <taxon>Gnathifera</taxon>
        <taxon>Rotifera</taxon>
        <taxon>Eurotatoria</taxon>
        <taxon>Bdelloidea</taxon>
        <taxon>Philodinida</taxon>
        <taxon>Philodinidae</taxon>
        <taxon>Rotaria</taxon>
    </lineage>
</organism>
<proteinExistence type="predicted"/>
<feature type="transmembrane region" description="Helical" evidence="1">
    <location>
        <begin position="47"/>
        <end position="65"/>
    </location>
</feature>
<keyword evidence="1" id="KW-0472">Membrane</keyword>